<keyword evidence="3" id="KW-1185">Reference proteome</keyword>
<evidence type="ECO:0000313" key="2">
    <source>
        <dbReference type="EMBL" id="NAY93270.1"/>
    </source>
</evidence>
<dbReference type="PANTHER" id="PTHR30212">
    <property type="entry name" value="PROTEIN YIIM"/>
    <property type="match status" value="1"/>
</dbReference>
<gene>
    <name evidence="2" type="ORF">GTQ34_15270</name>
</gene>
<accession>A0A964TE47</accession>
<organism evidence="2 3">
    <name type="scientific">Flagellimonas ochracea</name>
    <dbReference type="NCBI Taxonomy" id="2696472"/>
    <lineage>
        <taxon>Bacteria</taxon>
        <taxon>Pseudomonadati</taxon>
        <taxon>Bacteroidota</taxon>
        <taxon>Flavobacteriia</taxon>
        <taxon>Flavobacteriales</taxon>
        <taxon>Flavobacteriaceae</taxon>
        <taxon>Flagellimonas</taxon>
    </lineage>
</organism>
<name>A0A964TE47_9FLAO</name>
<dbReference type="Pfam" id="PF03473">
    <property type="entry name" value="MOSC"/>
    <property type="match status" value="1"/>
</dbReference>
<proteinExistence type="predicted"/>
<dbReference type="Proteomes" id="UP000667650">
    <property type="component" value="Unassembled WGS sequence"/>
</dbReference>
<dbReference type="EMBL" id="JAAABI010000008">
    <property type="protein sequence ID" value="NAY93270.1"/>
    <property type="molecule type" value="Genomic_DNA"/>
</dbReference>
<sequence length="210" mass="24162">MKIIATNLAKPTKIIWNGEEQNTGIYKYPVDTALRLEKESVANDIIADRRVHGGVYKACYLFSSVHYPYWKEKYPDLDWDWGMFGENLTVDGLDETKICIGAVYKIGTAKVQITQPREPCYKLGIRFGDQKILKEFIDHGFPGTYVKILEEGEVSVGDTIELIQESENPLTIHQFYQLLYAKTKDPKLIALAIENEALPLRKREKLKKYQ</sequence>
<dbReference type="PROSITE" id="PS51340">
    <property type="entry name" value="MOSC"/>
    <property type="match status" value="1"/>
</dbReference>
<evidence type="ECO:0000259" key="1">
    <source>
        <dbReference type="PROSITE" id="PS51340"/>
    </source>
</evidence>
<dbReference type="PANTHER" id="PTHR30212:SF2">
    <property type="entry name" value="PROTEIN YIIM"/>
    <property type="match status" value="1"/>
</dbReference>
<protein>
    <submittedName>
        <fullName evidence="2">MOSC domain-containing protein</fullName>
    </submittedName>
</protein>
<dbReference type="Gene3D" id="2.40.33.20">
    <property type="entry name" value="PK beta-barrel domain-like"/>
    <property type="match status" value="1"/>
</dbReference>
<dbReference type="InterPro" id="IPR005302">
    <property type="entry name" value="MoCF_Sase_C"/>
</dbReference>
<dbReference type="InterPro" id="IPR052353">
    <property type="entry name" value="Benzoxazolinone_Detox_Enz"/>
</dbReference>
<feature type="domain" description="MOSC" evidence="1">
    <location>
        <begin position="28"/>
        <end position="163"/>
    </location>
</feature>
<dbReference type="RefSeq" id="WP_166524681.1">
    <property type="nucleotide sequence ID" value="NZ_JAAABI010000008.1"/>
</dbReference>
<dbReference type="GO" id="GO:0030151">
    <property type="term" value="F:molybdenum ion binding"/>
    <property type="evidence" value="ECO:0007669"/>
    <property type="project" value="InterPro"/>
</dbReference>
<dbReference type="GO" id="GO:0003824">
    <property type="term" value="F:catalytic activity"/>
    <property type="evidence" value="ECO:0007669"/>
    <property type="project" value="InterPro"/>
</dbReference>
<dbReference type="GO" id="GO:0030170">
    <property type="term" value="F:pyridoxal phosphate binding"/>
    <property type="evidence" value="ECO:0007669"/>
    <property type="project" value="InterPro"/>
</dbReference>
<comment type="caution">
    <text evidence="2">The sequence shown here is derived from an EMBL/GenBank/DDBJ whole genome shotgun (WGS) entry which is preliminary data.</text>
</comment>
<dbReference type="SUPFAM" id="SSF50800">
    <property type="entry name" value="PK beta-barrel domain-like"/>
    <property type="match status" value="1"/>
</dbReference>
<reference evidence="2" key="1">
    <citation type="submission" date="2020-01" db="EMBL/GenBank/DDBJ databases">
        <title>Muricauda ochracea sp. nov., isolated from a tidal flat of Garorim bay in Korea.</title>
        <authorList>
            <person name="Kim D."/>
            <person name="Yoo Y."/>
            <person name="Kim J.-J."/>
        </authorList>
    </citation>
    <scope>NUCLEOTIDE SEQUENCE</scope>
    <source>
        <strain evidence="2">JGD-17</strain>
    </source>
</reference>
<dbReference type="InterPro" id="IPR011037">
    <property type="entry name" value="Pyrv_Knase-like_insert_dom_sf"/>
</dbReference>
<dbReference type="AlphaFoldDB" id="A0A964TE47"/>
<evidence type="ECO:0000313" key="3">
    <source>
        <dbReference type="Proteomes" id="UP000667650"/>
    </source>
</evidence>